<evidence type="ECO:0000313" key="8">
    <source>
        <dbReference type="Proteomes" id="UP000294933"/>
    </source>
</evidence>
<dbReference type="UniPathway" id="UPA00109">
    <property type="reaction ID" value="UER00183"/>
</dbReference>
<evidence type="ECO:0000256" key="4">
    <source>
        <dbReference type="ARBA" id="ARBA00023152"/>
    </source>
</evidence>
<dbReference type="SUPFAM" id="SSF51569">
    <property type="entry name" value="Aldolase"/>
    <property type="match status" value="1"/>
</dbReference>
<dbReference type="EMBL" id="ML170212">
    <property type="protein sequence ID" value="TDL18153.1"/>
    <property type="molecule type" value="Genomic_DNA"/>
</dbReference>
<feature type="region of interest" description="Disordered" evidence="6">
    <location>
        <begin position="1"/>
        <end position="29"/>
    </location>
</feature>
<dbReference type="STRING" id="50990.A0A4Y7PRV1"/>
<reference evidence="7 8" key="1">
    <citation type="submission" date="2018-06" db="EMBL/GenBank/DDBJ databases">
        <title>A transcriptomic atlas of mushroom development highlights an independent origin of complex multicellularity.</title>
        <authorList>
            <consortium name="DOE Joint Genome Institute"/>
            <person name="Krizsan K."/>
            <person name="Almasi E."/>
            <person name="Merenyi Z."/>
            <person name="Sahu N."/>
            <person name="Viragh M."/>
            <person name="Koszo T."/>
            <person name="Mondo S."/>
            <person name="Kiss B."/>
            <person name="Balint B."/>
            <person name="Kues U."/>
            <person name="Barry K."/>
            <person name="Hegedus J.C."/>
            <person name="Henrissat B."/>
            <person name="Johnson J."/>
            <person name="Lipzen A."/>
            <person name="Ohm R."/>
            <person name="Nagy I."/>
            <person name="Pangilinan J."/>
            <person name="Yan J."/>
            <person name="Xiong Y."/>
            <person name="Grigoriev I.V."/>
            <person name="Hibbett D.S."/>
            <person name="Nagy L.G."/>
        </authorList>
    </citation>
    <scope>NUCLEOTIDE SEQUENCE [LARGE SCALE GENOMIC DNA]</scope>
    <source>
        <strain evidence="7 8">SZMC22713</strain>
    </source>
</reference>
<accession>A0A4Y7PRV1</accession>
<evidence type="ECO:0000256" key="2">
    <source>
        <dbReference type="ARBA" id="ARBA00010387"/>
    </source>
</evidence>
<name>A0A4Y7PRV1_9AGAM</name>
<organism evidence="7 8">
    <name type="scientific">Rickenella mellea</name>
    <dbReference type="NCBI Taxonomy" id="50990"/>
    <lineage>
        <taxon>Eukaryota</taxon>
        <taxon>Fungi</taxon>
        <taxon>Dikarya</taxon>
        <taxon>Basidiomycota</taxon>
        <taxon>Agaricomycotina</taxon>
        <taxon>Agaricomycetes</taxon>
        <taxon>Hymenochaetales</taxon>
        <taxon>Rickenellaceae</taxon>
        <taxon>Rickenella</taxon>
    </lineage>
</organism>
<dbReference type="GO" id="GO:0006096">
    <property type="term" value="P:glycolytic process"/>
    <property type="evidence" value="ECO:0007669"/>
    <property type="project" value="UniProtKB-UniPathway"/>
</dbReference>
<dbReference type="Gene3D" id="3.20.20.70">
    <property type="entry name" value="Aldolase class I"/>
    <property type="match status" value="1"/>
</dbReference>
<dbReference type="InterPro" id="IPR000741">
    <property type="entry name" value="FBA_I"/>
</dbReference>
<evidence type="ECO:0000256" key="1">
    <source>
        <dbReference type="ARBA" id="ARBA00004714"/>
    </source>
</evidence>
<dbReference type="InterPro" id="IPR013785">
    <property type="entry name" value="Aldolase_TIM"/>
</dbReference>
<comment type="similarity">
    <text evidence="2">Belongs to the class I fructose-bisphosphate aldolase family.</text>
</comment>
<proteinExistence type="inferred from homology"/>
<keyword evidence="4" id="KW-0324">Glycolysis</keyword>
<dbReference type="EC" id="4.1.2.13" evidence="3"/>
<evidence type="ECO:0000256" key="6">
    <source>
        <dbReference type="SAM" id="MobiDB-lite"/>
    </source>
</evidence>
<feature type="compositionally biased region" description="Polar residues" evidence="6">
    <location>
        <begin position="1"/>
        <end position="28"/>
    </location>
</feature>
<comment type="pathway">
    <text evidence="1">Carbohydrate degradation; glycolysis; D-glyceraldehyde 3-phosphate and glycerone phosphate from D-glucose: step 4/4.</text>
</comment>
<dbReference type="Proteomes" id="UP000294933">
    <property type="component" value="Unassembled WGS sequence"/>
</dbReference>
<dbReference type="Pfam" id="PF00274">
    <property type="entry name" value="Glycolytic"/>
    <property type="match status" value="1"/>
</dbReference>
<keyword evidence="5" id="KW-0456">Lyase</keyword>
<dbReference type="OrthoDB" id="36455at2759"/>
<gene>
    <name evidence="7" type="ORF">BD410DRAFT_753602</name>
</gene>
<keyword evidence="8" id="KW-1185">Reference proteome</keyword>
<dbReference type="AlphaFoldDB" id="A0A4Y7PRV1"/>
<evidence type="ECO:0000256" key="5">
    <source>
        <dbReference type="ARBA" id="ARBA00023239"/>
    </source>
</evidence>
<evidence type="ECO:0000256" key="3">
    <source>
        <dbReference type="ARBA" id="ARBA00013068"/>
    </source>
</evidence>
<dbReference type="VEuPathDB" id="FungiDB:BD410DRAFT_753602"/>
<dbReference type="PANTHER" id="PTHR11627">
    <property type="entry name" value="FRUCTOSE-BISPHOSPHATE ALDOLASE"/>
    <property type="match status" value="1"/>
</dbReference>
<sequence length="401" mass="42920">MTTYNPIDSASNANNPQPTRPSISSQSFLYPHHSPEIATQLISTANSLVHPRGRGIYATDETPEAIETRLVAAANGGDDGKDVKTFSEEEKRERRKRWRECLYESLTPEHISGVIIFSETLHEFNLAPTLQARGIIPGIRADTDSQPLPCSPLEPATQGLDDLLPRLRHAYAAGARFAKWHAPILCTSTSTNSNNTTGPLPTQSALETQSESLAHFASIAQQAGLVPIVEPDVDFSGDADLARSVEVHVRVISMIYARCAAYGVLIEGTLIKPSFPQPGLKHPSRSTTSADDIVSATLAVLARSVPVGVAGVVFLSGGLPDSTALDYLFLINSRVSSLAAEGSASTALSSSPYTRLPPLSFSFGRGLQGDATKRWVEGDEEGAKRAFAERARACWAAVCGK</sequence>
<evidence type="ECO:0000313" key="7">
    <source>
        <dbReference type="EMBL" id="TDL18153.1"/>
    </source>
</evidence>
<dbReference type="GO" id="GO:0004332">
    <property type="term" value="F:fructose-bisphosphate aldolase activity"/>
    <property type="evidence" value="ECO:0007669"/>
    <property type="project" value="UniProtKB-EC"/>
</dbReference>
<protein>
    <recommendedName>
        <fullName evidence="3">fructose-bisphosphate aldolase</fullName>
        <ecNumber evidence="3">4.1.2.13</ecNumber>
    </recommendedName>
</protein>